<organism evidence="2 3">
    <name type="scientific">Streptomyces griseorubiginosus</name>
    <dbReference type="NCBI Taxonomy" id="67304"/>
    <lineage>
        <taxon>Bacteria</taxon>
        <taxon>Bacillati</taxon>
        <taxon>Actinomycetota</taxon>
        <taxon>Actinomycetes</taxon>
        <taxon>Kitasatosporales</taxon>
        <taxon>Streptomycetaceae</taxon>
        <taxon>Streptomyces</taxon>
    </lineage>
</organism>
<comment type="caution">
    <text evidence="2">The sequence shown here is derived from an EMBL/GenBank/DDBJ whole genome shotgun (WGS) entry which is preliminary data.</text>
</comment>
<accession>A0A101RVS6</accession>
<name>A0A101RVS6_9ACTN</name>
<dbReference type="AlphaFoldDB" id="A0A101RVS6"/>
<dbReference type="Proteomes" id="UP000054375">
    <property type="component" value="Unassembled WGS sequence"/>
</dbReference>
<sequence>MLNTTVRQGAVLAATAGVLGVLAAQGAATAATPKDNALGYTCRYGAVSVSDAAGSVVPTARKPDVALHAKLRLHNTENAALTKASYVFAIGNLMKNRGPAPHVRWRVGKGSWHSMALHWNSKTNGSLPLWNSQSLTVGTIPSRGTVTTEISVTFPKRSIKAVNYDFLDVHSGACGRTRLDWYTGNGFSYWPWHGTEGKPA</sequence>
<keyword evidence="3" id="KW-1185">Reference proteome</keyword>
<keyword evidence="1" id="KW-0732">Signal</keyword>
<dbReference type="EMBL" id="LMWV01000024">
    <property type="protein sequence ID" value="KUN62630.1"/>
    <property type="molecule type" value="Genomic_DNA"/>
</dbReference>
<reference evidence="2 3" key="1">
    <citation type="submission" date="2015-10" db="EMBL/GenBank/DDBJ databases">
        <title>Draft genome sequence of Streptomyces griseorubiginosus DSM 40469, type strain for the species Streptomyces griseorubiginosus.</title>
        <authorList>
            <person name="Ruckert C."/>
            <person name="Winkler A."/>
            <person name="Kalinowski J."/>
            <person name="Kampfer P."/>
            <person name="Glaeser S."/>
        </authorList>
    </citation>
    <scope>NUCLEOTIDE SEQUENCE [LARGE SCALE GENOMIC DNA]</scope>
    <source>
        <strain evidence="2 3">DSM 40469</strain>
    </source>
</reference>
<feature type="chain" id="PRO_5039594251" evidence="1">
    <location>
        <begin position="24"/>
        <end position="200"/>
    </location>
</feature>
<proteinExistence type="predicted"/>
<protein>
    <submittedName>
        <fullName evidence="2">Uncharacterized protein</fullName>
    </submittedName>
</protein>
<gene>
    <name evidence="2" type="ORF">AQJ54_30190</name>
</gene>
<evidence type="ECO:0000256" key="1">
    <source>
        <dbReference type="SAM" id="SignalP"/>
    </source>
</evidence>
<evidence type="ECO:0000313" key="3">
    <source>
        <dbReference type="Proteomes" id="UP000054375"/>
    </source>
</evidence>
<evidence type="ECO:0000313" key="2">
    <source>
        <dbReference type="EMBL" id="KUN62630.1"/>
    </source>
</evidence>
<feature type="signal peptide" evidence="1">
    <location>
        <begin position="1"/>
        <end position="23"/>
    </location>
</feature>